<reference evidence="1 2" key="1">
    <citation type="submission" date="2015-12" db="EMBL/GenBank/DDBJ databases">
        <title>Genome sequence of Aneurinibacillus soli.</title>
        <authorList>
            <person name="Lee J.S."/>
            <person name="Lee K.C."/>
            <person name="Kim K.K."/>
            <person name="Lee B.W."/>
        </authorList>
    </citation>
    <scope>NUCLEOTIDE SEQUENCE [LARGE SCALE GENOMIC DNA]</scope>
    <source>
        <strain evidence="1 2">CB4</strain>
    </source>
</reference>
<dbReference type="PANTHER" id="PTHR37943:SF1">
    <property type="entry name" value="PROTEIN VES"/>
    <property type="match status" value="1"/>
</dbReference>
<dbReference type="InterPro" id="IPR010282">
    <property type="entry name" value="Uncharacterised_HutD/Ves"/>
</dbReference>
<gene>
    <name evidence="1" type="ORF">CB4_00104</name>
</gene>
<dbReference type="AlphaFoldDB" id="A0A0U5AVR8"/>
<dbReference type="Pfam" id="PF05962">
    <property type="entry name" value="HutD"/>
    <property type="match status" value="1"/>
</dbReference>
<dbReference type="KEGG" id="asoc:CB4_00104"/>
<dbReference type="Proteomes" id="UP000217696">
    <property type="component" value="Chromosome"/>
</dbReference>
<dbReference type="InterPro" id="IPR011051">
    <property type="entry name" value="RmlC_Cupin_sf"/>
</dbReference>
<accession>A0A0U5AVR8</accession>
<dbReference type="SUPFAM" id="SSF51182">
    <property type="entry name" value="RmlC-like cupins"/>
    <property type="match status" value="1"/>
</dbReference>
<protein>
    <submittedName>
        <fullName evidence="1">Uncharacterized protein</fullName>
    </submittedName>
</protein>
<dbReference type="InterPro" id="IPR014710">
    <property type="entry name" value="RmlC-like_jellyroll"/>
</dbReference>
<dbReference type="Gene3D" id="2.60.120.10">
    <property type="entry name" value="Jelly Rolls"/>
    <property type="match status" value="1"/>
</dbReference>
<dbReference type="RefSeq" id="WP_146226644.1">
    <property type="nucleotide sequence ID" value="NZ_QJSZ01000020.1"/>
</dbReference>
<evidence type="ECO:0000313" key="1">
    <source>
        <dbReference type="EMBL" id="BAU26032.1"/>
    </source>
</evidence>
<dbReference type="PANTHER" id="PTHR37943">
    <property type="entry name" value="PROTEIN VES"/>
    <property type="match status" value="1"/>
</dbReference>
<proteinExistence type="predicted"/>
<dbReference type="OrthoDB" id="9786443at2"/>
<name>A0A0U5AVR8_9BACL</name>
<evidence type="ECO:0000313" key="2">
    <source>
        <dbReference type="Proteomes" id="UP000217696"/>
    </source>
</evidence>
<keyword evidence="2" id="KW-1185">Reference proteome</keyword>
<organism evidence="1 2">
    <name type="scientific">Aneurinibacillus soli</name>
    <dbReference type="NCBI Taxonomy" id="1500254"/>
    <lineage>
        <taxon>Bacteria</taxon>
        <taxon>Bacillati</taxon>
        <taxon>Bacillota</taxon>
        <taxon>Bacilli</taxon>
        <taxon>Bacillales</taxon>
        <taxon>Paenibacillaceae</taxon>
        <taxon>Aneurinibacillus group</taxon>
        <taxon>Aneurinibacillus</taxon>
    </lineage>
</organism>
<dbReference type="EMBL" id="AP017312">
    <property type="protein sequence ID" value="BAU26032.1"/>
    <property type="molecule type" value="Genomic_DNA"/>
</dbReference>
<sequence>MSYSIKMMRKNEQTTSLWSGGITTQLAIYPEDADYTKRDFKWRISSADVEVEESVFTPLPSIQRIIMIMEGEMFLQHEGKHQVLLKPFEQDRFSGDWTTRSMGRVKDFNLMLAEGCSGELHAIHIKKGIHNEVLDPAYSREGAKRSEAFYCVNGSVRAIIDENEVLVLEKGDVMIVNAENLCKTIKVKVCNHDELAASIIRASIFY</sequence>